<evidence type="ECO:0000313" key="5">
    <source>
        <dbReference type="EMBL" id="KAK4252342.1"/>
    </source>
</evidence>
<feature type="binding site" evidence="3">
    <location>
        <begin position="45"/>
        <end position="50"/>
    </location>
    <ligand>
        <name>substrate</name>
    </ligand>
</feature>
<gene>
    <name evidence="5" type="ORF">C7999DRAFT_10105</name>
</gene>
<comment type="caution">
    <text evidence="5">The sequence shown here is derived from an EMBL/GenBank/DDBJ whole genome shotgun (WGS) entry which is preliminary data.</text>
</comment>
<sequence>MSSTRTTTTTTTTTTTITNPHSLAWRCRSPTRRRRRRQPRERRLYFAYGSNLCLEQMARRCPSSYLFGHGVLPDHKWQINERGFASVVPCAGYAVHGLVYELNGDADDEGEEEEKARRLDRIQGVHSGAYAKATRDVVLYEAAPALRLRTQTYVRTGGAALTLAAVHRRNGGASAASLLAERPPRLQRDVLVYMSEAILTPGASRDEHIDHMNRGISDALVLGIPDEFFHNTVRPYIPDRAPRRNILSTAAAVIRRARSQSRPERVGGSGGGKERASSVSAEAVDPRDVGQRRQSVDYQPLSWNASPVEYIRYVGDSRVRIIGHEEYGRWEPVVGYPRRSRSTRRV</sequence>
<keyword evidence="6" id="KW-1185">Reference proteome</keyword>
<evidence type="ECO:0000256" key="4">
    <source>
        <dbReference type="SAM" id="MobiDB-lite"/>
    </source>
</evidence>
<evidence type="ECO:0000256" key="3">
    <source>
        <dbReference type="PIRSR" id="PIRSR617939-2"/>
    </source>
</evidence>
<dbReference type="InterPro" id="IPR017939">
    <property type="entry name" value="G-Glutamylcylcotransferase"/>
</dbReference>
<evidence type="ECO:0000256" key="2">
    <source>
        <dbReference type="ARBA" id="ARBA00023239"/>
    </source>
</evidence>
<dbReference type="AlphaFoldDB" id="A0AAN7D5U1"/>
<keyword evidence="2" id="KW-0456">Lyase</keyword>
<organism evidence="5 6">
    <name type="scientific">Corynascus novoguineensis</name>
    <dbReference type="NCBI Taxonomy" id="1126955"/>
    <lineage>
        <taxon>Eukaryota</taxon>
        <taxon>Fungi</taxon>
        <taxon>Dikarya</taxon>
        <taxon>Ascomycota</taxon>
        <taxon>Pezizomycotina</taxon>
        <taxon>Sordariomycetes</taxon>
        <taxon>Sordariomycetidae</taxon>
        <taxon>Sordariales</taxon>
        <taxon>Chaetomiaceae</taxon>
        <taxon>Corynascus</taxon>
    </lineage>
</organism>
<feature type="compositionally biased region" description="Basic and acidic residues" evidence="4">
    <location>
        <begin position="284"/>
        <end position="293"/>
    </location>
</feature>
<accession>A0AAN7D5U1</accession>
<dbReference type="GO" id="GO:0003839">
    <property type="term" value="F:gamma-glutamylcyclotransferase activity"/>
    <property type="evidence" value="ECO:0007669"/>
    <property type="project" value="UniProtKB-EC"/>
</dbReference>
<dbReference type="EMBL" id="MU857601">
    <property type="protein sequence ID" value="KAK4252342.1"/>
    <property type="molecule type" value="Genomic_DNA"/>
</dbReference>
<dbReference type="PANTHER" id="PTHR12935:SF0">
    <property type="entry name" value="GAMMA-GLUTAMYLCYCLOTRANSFERASE"/>
    <property type="match status" value="1"/>
</dbReference>
<dbReference type="CDD" id="cd06661">
    <property type="entry name" value="GGCT_like"/>
    <property type="match status" value="1"/>
</dbReference>
<reference evidence="5" key="2">
    <citation type="submission" date="2023-05" db="EMBL/GenBank/DDBJ databases">
        <authorList>
            <consortium name="Lawrence Berkeley National Laboratory"/>
            <person name="Steindorff A."/>
            <person name="Hensen N."/>
            <person name="Bonometti L."/>
            <person name="Westerberg I."/>
            <person name="Brannstrom I.O."/>
            <person name="Guillou S."/>
            <person name="Cros-Aarteil S."/>
            <person name="Calhoun S."/>
            <person name="Haridas S."/>
            <person name="Kuo A."/>
            <person name="Mondo S."/>
            <person name="Pangilinan J."/>
            <person name="Riley R."/>
            <person name="Labutti K."/>
            <person name="Andreopoulos B."/>
            <person name="Lipzen A."/>
            <person name="Chen C."/>
            <person name="Yanf M."/>
            <person name="Daum C."/>
            <person name="Ng V."/>
            <person name="Clum A."/>
            <person name="Ohm R."/>
            <person name="Martin F."/>
            <person name="Silar P."/>
            <person name="Natvig D."/>
            <person name="Lalanne C."/>
            <person name="Gautier V."/>
            <person name="Ament-Velasquez S.L."/>
            <person name="Kruys A."/>
            <person name="Hutchinson M.I."/>
            <person name="Powell A.J."/>
            <person name="Barry K."/>
            <person name="Miller A.N."/>
            <person name="Grigoriev I.V."/>
            <person name="Debuchy R."/>
            <person name="Gladieux P."/>
            <person name="Thoren M.H."/>
            <person name="Johannesson H."/>
        </authorList>
    </citation>
    <scope>NUCLEOTIDE SEQUENCE</scope>
    <source>
        <strain evidence="5">CBS 359.72</strain>
    </source>
</reference>
<evidence type="ECO:0000313" key="6">
    <source>
        <dbReference type="Proteomes" id="UP001303647"/>
    </source>
</evidence>
<dbReference type="InterPro" id="IPR013024">
    <property type="entry name" value="GGCT-like"/>
</dbReference>
<dbReference type="Proteomes" id="UP001303647">
    <property type="component" value="Unassembled WGS sequence"/>
</dbReference>
<evidence type="ECO:0000256" key="1">
    <source>
        <dbReference type="ARBA" id="ARBA00012346"/>
    </source>
</evidence>
<reference evidence="5" key="1">
    <citation type="journal article" date="2023" name="Mol. Phylogenet. Evol.">
        <title>Genome-scale phylogeny and comparative genomics of the fungal order Sordariales.</title>
        <authorList>
            <person name="Hensen N."/>
            <person name="Bonometti L."/>
            <person name="Westerberg I."/>
            <person name="Brannstrom I.O."/>
            <person name="Guillou S."/>
            <person name="Cros-Aarteil S."/>
            <person name="Calhoun S."/>
            <person name="Haridas S."/>
            <person name="Kuo A."/>
            <person name="Mondo S."/>
            <person name="Pangilinan J."/>
            <person name="Riley R."/>
            <person name="LaButti K."/>
            <person name="Andreopoulos B."/>
            <person name="Lipzen A."/>
            <person name="Chen C."/>
            <person name="Yan M."/>
            <person name="Daum C."/>
            <person name="Ng V."/>
            <person name="Clum A."/>
            <person name="Steindorff A."/>
            <person name="Ohm R.A."/>
            <person name="Martin F."/>
            <person name="Silar P."/>
            <person name="Natvig D.O."/>
            <person name="Lalanne C."/>
            <person name="Gautier V."/>
            <person name="Ament-Velasquez S.L."/>
            <person name="Kruys A."/>
            <person name="Hutchinson M.I."/>
            <person name="Powell A.J."/>
            <person name="Barry K."/>
            <person name="Miller A.N."/>
            <person name="Grigoriev I.V."/>
            <person name="Debuchy R."/>
            <person name="Gladieux P."/>
            <person name="Hiltunen Thoren M."/>
            <person name="Johannesson H."/>
        </authorList>
    </citation>
    <scope>NUCLEOTIDE SEQUENCE</scope>
    <source>
        <strain evidence="5">CBS 359.72</strain>
    </source>
</reference>
<protein>
    <recommendedName>
        <fullName evidence="1">gamma-glutamylcyclotransferase</fullName>
        <ecNumber evidence="1">4.3.2.9</ecNumber>
    </recommendedName>
</protein>
<name>A0AAN7D5U1_9PEZI</name>
<feature type="region of interest" description="Disordered" evidence="4">
    <location>
        <begin position="256"/>
        <end position="293"/>
    </location>
</feature>
<proteinExistence type="predicted"/>
<dbReference type="Gene3D" id="3.10.490.10">
    <property type="entry name" value="Gamma-glutamyl cyclotransferase-like"/>
    <property type="match status" value="1"/>
</dbReference>
<dbReference type="EC" id="4.3.2.9" evidence="1"/>
<dbReference type="SUPFAM" id="SSF110857">
    <property type="entry name" value="Gamma-glutamyl cyclotransferase-like"/>
    <property type="match status" value="1"/>
</dbReference>
<dbReference type="PANTHER" id="PTHR12935">
    <property type="entry name" value="GAMMA-GLUTAMYLCYCLOTRANSFERASE"/>
    <property type="match status" value="1"/>
</dbReference>
<dbReference type="InterPro" id="IPR036568">
    <property type="entry name" value="GGCT-like_sf"/>
</dbReference>